<reference evidence="1 2" key="1">
    <citation type="submission" date="2019-03" db="EMBL/GenBank/DDBJ databases">
        <title>Genomic Encyclopedia of Type Strains, Phase IV (KMG-IV): sequencing the most valuable type-strain genomes for metagenomic binning, comparative biology and taxonomic classification.</title>
        <authorList>
            <person name="Goeker M."/>
        </authorList>
    </citation>
    <scope>NUCLEOTIDE SEQUENCE [LARGE SCALE GENOMIC DNA]</scope>
    <source>
        <strain evidence="1 2">DSM 24455</strain>
    </source>
</reference>
<evidence type="ECO:0000313" key="1">
    <source>
        <dbReference type="EMBL" id="TDT45771.1"/>
    </source>
</evidence>
<dbReference type="AlphaFoldDB" id="A0A4R7K6E9"/>
<evidence type="ECO:0000313" key="2">
    <source>
        <dbReference type="Proteomes" id="UP000295325"/>
    </source>
</evidence>
<organism evidence="1 2">
    <name type="scientific">Fonticella tunisiensis</name>
    <dbReference type="NCBI Taxonomy" id="1096341"/>
    <lineage>
        <taxon>Bacteria</taxon>
        <taxon>Bacillati</taxon>
        <taxon>Bacillota</taxon>
        <taxon>Clostridia</taxon>
        <taxon>Eubacteriales</taxon>
        <taxon>Clostridiaceae</taxon>
        <taxon>Fonticella</taxon>
    </lineage>
</organism>
<protein>
    <submittedName>
        <fullName evidence="1">Uncharacterized protein</fullName>
    </submittedName>
</protein>
<accession>A0A4R7K6E9</accession>
<sequence>MLVKHKLCTGKGRLIKISHPERDKDTKLDEMYLETLKLLGDSSDAELFLKRIKQDKPRYVRDQFSVIKNAAAKASEDIIKQALKYCIERSLYSATLLKDTLLFMLDKSESLKKDKQVKDNPIPQKYKEVKTQIRDAKEYTQAMGG</sequence>
<dbReference type="Proteomes" id="UP000295325">
    <property type="component" value="Unassembled WGS sequence"/>
</dbReference>
<keyword evidence="2" id="KW-1185">Reference proteome</keyword>
<dbReference type="OrthoDB" id="3193769at2"/>
<gene>
    <name evidence="1" type="ORF">EDD71_14610</name>
</gene>
<comment type="caution">
    <text evidence="1">The sequence shown here is derived from an EMBL/GenBank/DDBJ whole genome shotgun (WGS) entry which is preliminary data.</text>
</comment>
<proteinExistence type="predicted"/>
<name>A0A4R7K6E9_9CLOT</name>
<dbReference type="EMBL" id="SOAZ01000046">
    <property type="protein sequence ID" value="TDT45771.1"/>
    <property type="molecule type" value="Genomic_DNA"/>
</dbReference>